<dbReference type="AlphaFoldDB" id="F3YXU1"/>
<dbReference type="PANTHER" id="PTHR44591:SF3">
    <property type="entry name" value="RESPONSE REGULATORY DOMAIN-CONTAINING PROTEIN"/>
    <property type="match status" value="1"/>
</dbReference>
<name>F3YXU1_DESAF</name>
<evidence type="ECO:0000313" key="4">
    <source>
        <dbReference type="EMBL" id="EGJ50643.1"/>
    </source>
</evidence>
<gene>
    <name evidence="4" type="ORF">Desaf_2319</name>
</gene>
<dbReference type="SMART" id="SM00448">
    <property type="entry name" value="REC"/>
    <property type="match status" value="1"/>
</dbReference>
<dbReference type="GO" id="GO:0000160">
    <property type="term" value="P:phosphorelay signal transduction system"/>
    <property type="evidence" value="ECO:0007669"/>
    <property type="project" value="InterPro"/>
</dbReference>
<dbReference type="InterPro" id="IPR011006">
    <property type="entry name" value="CheY-like_superfamily"/>
</dbReference>
<accession>F3YXU1</accession>
<organism evidence="4 5">
    <name type="scientific">Desulfocurvibacter africanus subsp. africanus str. Walvis Bay</name>
    <dbReference type="NCBI Taxonomy" id="690850"/>
    <lineage>
        <taxon>Bacteria</taxon>
        <taxon>Pseudomonadati</taxon>
        <taxon>Thermodesulfobacteriota</taxon>
        <taxon>Desulfovibrionia</taxon>
        <taxon>Desulfovibrionales</taxon>
        <taxon>Desulfovibrionaceae</taxon>
        <taxon>Desulfocurvibacter</taxon>
    </lineage>
</organism>
<dbReference type="EMBL" id="CP003221">
    <property type="protein sequence ID" value="EGJ50643.1"/>
    <property type="molecule type" value="Genomic_DNA"/>
</dbReference>
<dbReference type="SUPFAM" id="SSF52172">
    <property type="entry name" value="CheY-like"/>
    <property type="match status" value="1"/>
</dbReference>
<proteinExistence type="predicted"/>
<evidence type="ECO:0000256" key="1">
    <source>
        <dbReference type="ARBA" id="ARBA00022553"/>
    </source>
</evidence>
<evidence type="ECO:0000259" key="3">
    <source>
        <dbReference type="PROSITE" id="PS50110"/>
    </source>
</evidence>
<dbReference type="RefSeq" id="WP_014260351.1">
    <property type="nucleotide sequence ID" value="NC_016629.1"/>
</dbReference>
<dbReference type="PANTHER" id="PTHR44591">
    <property type="entry name" value="STRESS RESPONSE REGULATOR PROTEIN 1"/>
    <property type="match status" value="1"/>
</dbReference>
<evidence type="ECO:0000256" key="2">
    <source>
        <dbReference type="PROSITE-ProRule" id="PRU00169"/>
    </source>
</evidence>
<sequence>MPPAKVMIVEDEAIVALCLERAVRRMGHSVSCVVDKGEDAVIQFERQPADVVLMDVRLKGDMDGIEAARHIVSRRHIPVIFLTAYNDTATMLRAENIPPAAFLSKPVDETQLAQAIAEAMG</sequence>
<dbReference type="Pfam" id="PF00072">
    <property type="entry name" value="Response_reg"/>
    <property type="match status" value="1"/>
</dbReference>
<keyword evidence="5" id="KW-1185">Reference proteome</keyword>
<dbReference type="Gene3D" id="3.40.50.2300">
    <property type="match status" value="1"/>
</dbReference>
<dbReference type="Proteomes" id="UP000007844">
    <property type="component" value="Chromosome"/>
</dbReference>
<dbReference type="STRING" id="690850.Desaf_2319"/>
<keyword evidence="1 2" id="KW-0597">Phosphoprotein</keyword>
<protein>
    <submittedName>
        <fullName evidence="4">Response regulator receiver protein</fullName>
    </submittedName>
</protein>
<dbReference type="KEGG" id="daf:Desaf_2319"/>
<dbReference type="CDD" id="cd17534">
    <property type="entry name" value="REC_DC-like"/>
    <property type="match status" value="1"/>
</dbReference>
<dbReference type="PROSITE" id="PS50110">
    <property type="entry name" value="RESPONSE_REGULATORY"/>
    <property type="match status" value="1"/>
</dbReference>
<dbReference type="InterPro" id="IPR050595">
    <property type="entry name" value="Bact_response_regulator"/>
</dbReference>
<dbReference type="InterPro" id="IPR001789">
    <property type="entry name" value="Sig_transdc_resp-reg_receiver"/>
</dbReference>
<evidence type="ECO:0000313" key="5">
    <source>
        <dbReference type="Proteomes" id="UP000007844"/>
    </source>
</evidence>
<dbReference type="eggNOG" id="COG0745">
    <property type="taxonomic scope" value="Bacteria"/>
</dbReference>
<dbReference type="HOGENOM" id="CLU_000445_69_11_7"/>
<reference evidence="4 5" key="1">
    <citation type="journal article" date="2011" name="J. Bacteriol.">
        <title>Genome sequence of the mercury-methylating and pleomorphic Desulfovibrio africanus Strain Walvis Bay.</title>
        <authorList>
            <person name="Brown S.D."/>
            <person name="Wall J.D."/>
            <person name="Kucken A.M."/>
            <person name="Gilmour C.C."/>
            <person name="Podar M."/>
            <person name="Brandt C.C."/>
            <person name="Teshima H."/>
            <person name="Detter J.C."/>
            <person name="Han C.S."/>
            <person name="Land M.L."/>
            <person name="Lucas S."/>
            <person name="Han J."/>
            <person name="Pennacchio L."/>
            <person name="Nolan M."/>
            <person name="Pitluck S."/>
            <person name="Woyke T."/>
            <person name="Goodwin L."/>
            <person name="Palumbo A.V."/>
            <person name="Elias D.A."/>
        </authorList>
    </citation>
    <scope>NUCLEOTIDE SEQUENCE [LARGE SCALE GENOMIC DNA]</scope>
    <source>
        <strain evidence="4 5">Walvis Bay</strain>
    </source>
</reference>
<feature type="domain" description="Response regulatory" evidence="3">
    <location>
        <begin position="5"/>
        <end position="120"/>
    </location>
</feature>
<feature type="modified residue" description="4-aspartylphosphate" evidence="2">
    <location>
        <position position="55"/>
    </location>
</feature>